<keyword evidence="3" id="KW-1185">Reference proteome</keyword>
<feature type="domain" description="RiboL-PSP-HEPN" evidence="1">
    <location>
        <begin position="12"/>
        <end position="193"/>
    </location>
</feature>
<dbReference type="Proteomes" id="UP001242314">
    <property type="component" value="Unassembled WGS sequence"/>
</dbReference>
<evidence type="ECO:0000313" key="2">
    <source>
        <dbReference type="EMBL" id="MDP4485301.1"/>
    </source>
</evidence>
<comment type="caution">
    <text evidence="2">The sequence shown here is derived from an EMBL/GenBank/DDBJ whole genome shotgun (WGS) entry which is preliminary data.</text>
</comment>
<protein>
    <submittedName>
        <fullName evidence="2">MAE_28990/MAE_18760 family HEPN-like nuclease</fullName>
    </submittedName>
</protein>
<dbReference type="Pfam" id="PF18735">
    <property type="entry name" value="HEPN_RiboL-PSP"/>
    <property type="match status" value="1"/>
</dbReference>
<proteinExistence type="predicted"/>
<dbReference type="RefSeq" id="WP_039490385.1">
    <property type="nucleotide sequence ID" value="NZ_JASGWX010000012.1"/>
</dbReference>
<gene>
    <name evidence="2" type="ORF">QDH73_14915</name>
</gene>
<dbReference type="EMBL" id="JASGWX010000012">
    <property type="protein sequence ID" value="MDP4485301.1"/>
    <property type="molecule type" value="Genomic_DNA"/>
</dbReference>
<organism evidence="2 3">
    <name type="scientific">Pseudoalteromonas distincta</name>
    <dbReference type="NCBI Taxonomy" id="77608"/>
    <lineage>
        <taxon>Bacteria</taxon>
        <taxon>Pseudomonadati</taxon>
        <taxon>Pseudomonadota</taxon>
        <taxon>Gammaproteobacteria</taxon>
        <taxon>Alteromonadales</taxon>
        <taxon>Pseudoalteromonadaceae</taxon>
        <taxon>Pseudoalteromonas</taxon>
    </lineage>
</organism>
<name>A0ABT9GHD0_9GAMM</name>
<reference evidence="2 3" key="1">
    <citation type="submission" date="2023-04" db="EMBL/GenBank/DDBJ databases">
        <title>Novel Pseudoalteromonas species isolated from Pacific coral.</title>
        <authorList>
            <person name="Videau P."/>
            <person name="Shlafstein M.D."/>
            <person name="Oline D.K."/>
            <person name="Strangman W.K."/>
            <person name="Hahnke R.L."/>
            <person name="Saw J.H."/>
            <person name="Ushijima B."/>
        </authorList>
    </citation>
    <scope>NUCLEOTIDE SEQUENCE [LARGE SCALE GENOMIC DNA]</scope>
    <source>
        <strain evidence="2 3">LMG 14908</strain>
    </source>
</reference>
<evidence type="ECO:0000313" key="3">
    <source>
        <dbReference type="Proteomes" id="UP001242314"/>
    </source>
</evidence>
<evidence type="ECO:0000259" key="1">
    <source>
        <dbReference type="Pfam" id="PF18735"/>
    </source>
</evidence>
<accession>A0ABT9GHD0</accession>
<dbReference type="InterPro" id="IPR041519">
    <property type="entry name" value="HEPN_RiboL-PSP"/>
</dbReference>
<sequence length="206" mass="23958">MHRVIEEINDSNAWRDGEFAKFKVNALEVEDGLWFRMCVPMIYAHWEGYVSSSLKILIEHLNKLNLTPSDIPSKLVVIGLGDTYKTLSGKQSFEQRIKFTNTFKELFEKVIKFNKKIDTKSNLRSNVLEELCTMFDFDFSKFKHCTSVIDRLVNVRNSIAHGENSFVITADNIQLYIDNVNTAMDLFLNEINNFLSEEKYLLNKNI</sequence>